<accession>A0A7C8IN67</accession>
<evidence type="ECO:0000259" key="1">
    <source>
        <dbReference type="PROSITE" id="PS50011"/>
    </source>
</evidence>
<comment type="caution">
    <text evidence="2">The sequence shown here is derived from an EMBL/GenBank/DDBJ whole genome shotgun (WGS) entry which is preliminary data.</text>
</comment>
<evidence type="ECO:0000313" key="3">
    <source>
        <dbReference type="Proteomes" id="UP000481858"/>
    </source>
</evidence>
<sequence length="279" mass="30900">MSAPVIANTLRPRAFFEHISENYKNEDWEFEKRLGFGGFGFTALKVNGASHIVSILAGSEDISGDNDDNDAKVAQTPVSGVFTGFAGIAGPAIALEYLEYGDLAGLANKIRRTERDVPNTILWSLLLCSSYNPQLSVKFYLFNAQVLEEIPSSQSRETESSMEHRDFNSRNIMLTVGDGPEHGIGVKAKLIDFGLADNGHLGSPKNIFDAGQWLDQELWDFLARCTDKDHLKRPSLQEALHITQNAVLSKTATSFPMPEMETERVVKAFIDELIFNVSQ</sequence>
<dbReference type="EMBL" id="WUBL01000116">
    <property type="protein sequence ID" value="KAF2965403.1"/>
    <property type="molecule type" value="Genomic_DNA"/>
</dbReference>
<name>A0A7C8IN67_9PEZI</name>
<dbReference type="GO" id="GO:0004672">
    <property type="term" value="F:protein kinase activity"/>
    <property type="evidence" value="ECO:0007669"/>
    <property type="project" value="InterPro"/>
</dbReference>
<keyword evidence="3" id="KW-1185">Reference proteome</keyword>
<gene>
    <name evidence="2" type="ORF">GQX73_g8175</name>
</gene>
<reference evidence="2 3" key="1">
    <citation type="submission" date="2019-12" db="EMBL/GenBank/DDBJ databases">
        <title>Draft genome sequence of the ascomycete Xylaria multiplex DSM 110363.</title>
        <authorList>
            <person name="Buettner E."/>
            <person name="Kellner H."/>
        </authorList>
    </citation>
    <scope>NUCLEOTIDE SEQUENCE [LARGE SCALE GENOMIC DNA]</scope>
    <source>
        <strain evidence="2 3">DSM 110363</strain>
    </source>
</reference>
<dbReference type="PROSITE" id="PS50011">
    <property type="entry name" value="PROTEIN_KINASE_DOM"/>
    <property type="match status" value="1"/>
</dbReference>
<protein>
    <recommendedName>
        <fullName evidence="1">Protein kinase domain-containing protein</fullName>
    </recommendedName>
</protein>
<organism evidence="2 3">
    <name type="scientific">Xylaria multiplex</name>
    <dbReference type="NCBI Taxonomy" id="323545"/>
    <lineage>
        <taxon>Eukaryota</taxon>
        <taxon>Fungi</taxon>
        <taxon>Dikarya</taxon>
        <taxon>Ascomycota</taxon>
        <taxon>Pezizomycotina</taxon>
        <taxon>Sordariomycetes</taxon>
        <taxon>Xylariomycetidae</taxon>
        <taxon>Xylariales</taxon>
        <taxon>Xylariaceae</taxon>
        <taxon>Xylaria</taxon>
    </lineage>
</organism>
<dbReference type="AlphaFoldDB" id="A0A7C8IN67"/>
<dbReference type="GO" id="GO:0005524">
    <property type="term" value="F:ATP binding"/>
    <property type="evidence" value="ECO:0007669"/>
    <property type="project" value="InterPro"/>
</dbReference>
<dbReference type="InParanoid" id="A0A7C8IN67"/>
<dbReference type="InterPro" id="IPR011009">
    <property type="entry name" value="Kinase-like_dom_sf"/>
</dbReference>
<feature type="domain" description="Protein kinase" evidence="1">
    <location>
        <begin position="28"/>
        <end position="279"/>
    </location>
</feature>
<dbReference type="OrthoDB" id="4720990at2759"/>
<evidence type="ECO:0000313" key="2">
    <source>
        <dbReference type="EMBL" id="KAF2965403.1"/>
    </source>
</evidence>
<dbReference type="SUPFAM" id="SSF56112">
    <property type="entry name" value="Protein kinase-like (PK-like)"/>
    <property type="match status" value="1"/>
</dbReference>
<dbReference type="InterPro" id="IPR000719">
    <property type="entry name" value="Prot_kinase_dom"/>
</dbReference>
<dbReference type="Proteomes" id="UP000481858">
    <property type="component" value="Unassembled WGS sequence"/>
</dbReference>
<proteinExistence type="predicted"/>
<dbReference type="Gene3D" id="1.10.510.10">
    <property type="entry name" value="Transferase(Phosphotransferase) domain 1"/>
    <property type="match status" value="1"/>
</dbReference>